<evidence type="ECO:0000313" key="5">
    <source>
        <dbReference type="Proteomes" id="UP000185544"/>
    </source>
</evidence>
<dbReference type="AlphaFoldDB" id="A0A1L6MXJ3"/>
<dbReference type="PANTHER" id="PTHR13832">
    <property type="entry name" value="PROTEIN PHOSPHATASE 2C"/>
    <property type="match status" value="1"/>
</dbReference>
<feature type="compositionally biased region" description="Low complexity" evidence="1">
    <location>
        <begin position="348"/>
        <end position="364"/>
    </location>
</feature>
<feature type="domain" description="PPM-type phosphatase" evidence="3">
    <location>
        <begin position="29"/>
        <end position="288"/>
    </location>
</feature>
<dbReference type="InterPro" id="IPR001932">
    <property type="entry name" value="PPM-type_phosphatase-like_dom"/>
</dbReference>
<dbReference type="CDD" id="cd00143">
    <property type="entry name" value="PP2Cc"/>
    <property type="match status" value="1"/>
</dbReference>
<dbReference type="NCBIfam" id="NF033484">
    <property type="entry name" value="Stp1_PP2C_phos"/>
    <property type="match status" value="1"/>
</dbReference>
<keyword evidence="2" id="KW-0812">Transmembrane</keyword>
<dbReference type="EMBL" id="CP016908">
    <property type="protein sequence ID" value="APS00217.1"/>
    <property type="molecule type" value="Genomic_DNA"/>
</dbReference>
<dbReference type="SMART" id="SM00332">
    <property type="entry name" value="PP2Cc"/>
    <property type="match status" value="1"/>
</dbReference>
<feature type="transmembrane region" description="Helical" evidence="2">
    <location>
        <begin position="414"/>
        <end position="437"/>
    </location>
</feature>
<dbReference type="GO" id="GO:0004722">
    <property type="term" value="F:protein serine/threonine phosphatase activity"/>
    <property type="evidence" value="ECO:0007669"/>
    <property type="project" value="InterPro"/>
</dbReference>
<evidence type="ECO:0000256" key="2">
    <source>
        <dbReference type="SAM" id="Phobius"/>
    </source>
</evidence>
<dbReference type="InterPro" id="IPR015655">
    <property type="entry name" value="PP2C"/>
</dbReference>
<organism evidence="4 5">
    <name type="scientific">Pajaroellobacter abortibovis</name>
    <dbReference type="NCBI Taxonomy" id="1882918"/>
    <lineage>
        <taxon>Bacteria</taxon>
        <taxon>Pseudomonadati</taxon>
        <taxon>Myxococcota</taxon>
        <taxon>Polyangia</taxon>
        <taxon>Polyangiales</taxon>
        <taxon>Polyangiaceae</taxon>
    </lineage>
</organism>
<dbReference type="InterPro" id="IPR036457">
    <property type="entry name" value="PPM-type-like_dom_sf"/>
</dbReference>
<gene>
    <name evidence="4" type="ORF">BCY86_05625</name>
</gene>
<dbReference type="SMART" id="SM00331">
    <property type="entry name" value="PP2C_SIG"/>
    <property type="match status" value="1"/>
</dbReference>
<keyword evidence="2" id="KW-1133">Transmembrane helix</keyword>
<dbReference type="PANTHER" id="PTHR13832:SF860">
    <property type="entry name" value="PROTEIN PHOSPHATASE PHPP"/>
    <property type="match status" value="1"/>
</dbReference>
<name>A0A1L6MXJ3_9BACT</name>
<reference evidence="4 5" key="1">
    <citation type="submission" date="2016-08" db="EMBL/GenBank/DDBJ databases">
        <title>Identification and validation of antigenic proteins from Pajaroellobacter abortibovis using de-novo genome sequence assembly and reverse vaccinology.</title>
        <authorList>
            <person name="Welly B.T."/>
            <person name="Miller M.R."/>
            <person name="Stott J.L."/>
            <person name="Blanchard M.T."/>
            <person name="Islas-Trejo A.D."/>
            <person name="O'Rourke S.M."/>
            <person name="Young A.E."/>
            <person name="Medrano J.F."/>
            <person name="Van Eenennaam A.L."/>
        </authorList>
    </citation>
    <scope>NUCLEOTIDE SEQUENCE [LARGE SCALE GENOMIC DNA]</scope>
    <source>
        <strain evidence="4 5">BTF92-0548A/99-0131</strain>
    </source>
</reference>
<accession>A0A1L6MXJ3</accession>
<dbReference type="PROSITE" id="PS51746">
    <property type="entry name" value="PPM_2"/>
    <property type="match status" value="1"/>
</dbReference>
<dbReference type="RefSeq" id="WP_075276881.1">
    <property type="nucleotide sequence ID" value="NZ_CP016908.1"/>
</dbReference>
<keyword evidence="5" id="KW-1185">Reference proteome</keyword>
<dbReference type="SUPFAM" id="SSF81606">
    <property type="entry name" value="PP2C-like"/>
    <property type="match status" value="1"/>
</dbReference>
<dbReference type="Proteomes" id="UP000185544">
    <property type="component" value="Chromosome"/>
</dbReference>
<protein>
    <recommendedName>
        <fullName evidence="3">PPM-type phosphatase domain-containing protein</fullName>
    </recommendedName>
</protein>
<dbReference type="KEGG" id="pabo:BCY86_05625"/>
<evidence type="ECO:0000256" key="1">
    <source>
        <dbReference type="SAM" id="MobiDB-lite"/>
    </source>
</evidence>
<feature type="region of interest" description="Disordered" evidence="1">
    <location>
        <begin position="342"/>
        <end position="366"/>
    </location>
</feature>
<proteinExistence type="predicted"/>
<keyword evidence="2" id="KW-0472">Membrane</keyword>
<dbReference type="STRING" id="1882918.BCY86_05625"/>
<sequence length="440" mass="48985">MTYIPESVVKGEVHSAVREKFTSGNVYIRFHTKTDVGQVRKHNEDNFLLADITRKIRQDVNRTYNYLVGEQGALFAVCDGMGGAAAGEIASQLAVDVLYQRMTENLSTNAPLLRDELAYQLIQAIQHASFQIFQEAAIDKTRRGMGTTITAAALVDDCLFLAQVGDSRGYIFRQGRLVQVTRDQSLVNQLIEAGQLTEAEAKNFELNNIILQALGTSESVQVDLTYVPLYQQDTLLLCSDGLSGMLESEEIETILAIYKDPEEICKVLVEQANQAGGQDNITVIIVQFNGDGLSPPNALQENPQYCKYAFPETYKPSSQQDEHLQNSAHNHQDHQQFQLYPTTKPFSHHSPSSSQESSPENPNHTFIYPNQLELIPSDSFSDHPPLKQNPLLPPFVVESWTPSSRKRLFSQNPYVNGSVFLLLLGVIAILILGSLAFSFC</sequence>
<dbReference type="Pfam" id="PF13672">
    <property type="entry name" value="PP2C_2"/>
    <property type="match status" value="1"/>
</dbReference>
<evidence type="ECO:0000313" key="4">
    <source>
        <dbReference type="EMBL" id="APS00217.1"/>
    </source>
</evidence>
<evidence type="ECO:0000259" key="3">
    <source>
        <dbReference type="PROSITE" id="PS51746"/>
    </source>
</evidence>
<dbReference type="Gene3D" id="3.60.40.10">
    <property type="entry name" value="PPM-type phosphatase domain"/>
    <property type="match status" value="1"/>
</dbReference>